<dbReference type="Pfam" id="PF20398">
    <property type="entry name" value="DUF6691"/>
    <property type="match status" value="1"/>
</dbReference>
<keyword evidence="2" id="KW-0472">Membrane</keyword>
<keyword evidence="2" id="KW-0812">Transmembrane</keyword>
<dbReference type="EMBL" id="CM008977">
    <property type="protein sequence ID" value="PNW72432.1"/>
    <property type="molecule type" value="Genomic_DNA"/>
</dbReference>
<dbReference type="ExpressionAtlas" id="A0A2K3CVX1">
    <property type="expression patterns" value="differential"/>
</dbReference>
<keyword evidence="5" id="KW-1185">Reference proteome</keyword>
<feature type="transmembrane region" description="Helical" evidence="2">
    <location>
        <begin position="200"/>
        <end position="222"/>
    </location>
</feature>
<sequence>MVFTGIFMAVAIGIAAASNLSKALDIAKRGVVVRGAMDRTAAVTAAVVAPGGAAVMALLALAGAWVTRQTSNTSNSNSNSKSAGGAAAPKKPSLGGAPGHGAGRAAWSAWGLEAAAELMAGVLFAFGLGVSLMTHQTKVAGFLGIYYFPAWDLSLPFVMGAALFLALPAYQVVLRLKLVPHPALKQRYDMPTATDIDGRLLLGGVMFGAGWGLSGICPGPALVNLVSRACTRQLGVLVGSMLFAMAVEVHVLGWVARAGLLPRWLQWLAEPTTEMGSSACGGRAVTIRRGAAPSGRFASPPVLGDGDGEDVTAPGNAVAQLKAGDVGEDLAAGKAVLVAAAAGGDVEVGGGQGIAHAVHLADSTTSSSCSGGSSPSARPTAQSGGALPPAVCG</sequence>
<feature type="region of interest" description="Disordered" evidence="1">
    <location>
        <begin position="71"/>
        <end position="99"/>
    </location>
</feature>
<dbReference type="KEGG" id="cre:CHLRE_16g679109v5"/>
<dbReference type="InParanoid" id="A0A2K3CVX1"/>
<evidence type="ECO:0000313" key="4">
    <source>
        <dbReference type="EMBL" id="PNW72432.1"/>
    </source>
</evidence>
<protein>
    <recommendedName>
        <fullName evidence="6">Sulphur transport domain-containing protein</fullName>
    </recommendedName>
</protein>
<feature type="transmembrane region" description="Helical" evidence="2">
    <location>
        <begin position="153"/>
        <end position="179"/>
    </location>
</feature>
<proteinExistence type="predicted"/>
<feature type="transmembrane region" description="Helical" evidence="2">
    <location>
        <begin position="114"/>
        <end position="133"/>
    </location>
</feature>
<feature type="transmembrane region" description="Helical" evidence="2">
    <location>
        <begin position="41"/>
        <end position="66"/>
    </location>
</feature>
<feature type="region of interest" description="Disordered" evidence="1">
    <location>
        <begin position="364"/>
        <end position="393"/>
    </location>
</feature>
<dbReference type="PaxDb" id="3055-EDO99172"/>
<feature type="transmembrane region" description="Helical" evidence="2">
    <location>
        <begin position="234"/>
        <end position="256"/>
    </location>
</feature>
<evidence type="ECO:0008006" key="6">
    <source>
        <dbReference type="Google" id="ProtNLM"/>
    </source>
</evidence>
<reference evidence="4 5" key="1">
    <citation type="journal article" date="2007" name="Science">
        <title>The Chlamydomonas genome reveals the evolution of key animal and plant functions.</title>
        <authorList>
            <person name="Merchant S.S."/>
            <person name="Prochnik S.E."/>
            <person name="Vallon O."/>
            <person name="Harris E.H."/>
            <person name="Karpowicz S.J."/>
            <person name="Witman G.B."/>
            <person name="Terry A."/>
            <person name="Salamov A."/>
            <person name="Fritz-Laylin L.K."/>
            <person name="Marechal-Drouard L."/>
            <person name="Marshall W.F."/>
            <person name="Qu L.H."/>
            <person name="Nelson D.R."/>
            <person name="Sanderfoot A.A."/>
            <person name="Spalding M.H."/>
            <person name="Kapitonov V.V."/>
            <person name="Ren Q."/>
            <person name="Ferris P."/>
            <person name="Lindquist E."/>
            <person name="Shapiro H."/>
            <person name="Lucas S.M."/>
            <person name="Grimwood J."/>
            <person name="Schmutz J."/>
            <person name="Cardol P."/>
            <person name="Cerutti H."/>
            <person name="Chanfreau G."/>
            <person name="Chen C.L."/>
            <person name="Cognat V."/>
            <person name="Croft M.T."/>
            <person name="Dent R."/>
            <person name="Dutcher S."/>
            <person name="Fernandez E."/>
            <person name="Fukuzawa H."/>
            <person name="Gonzalez-Ballester D."/>
            <person name="Gonzalez-Halphen D."/>
            <person name="Hallmann A."/>
            <person name="Hanikenne M."/>
            <person name="Hippler M."/>
            <person name="Inwood W."/>
            <person name="Jabbari K."/>
            <person name="Kalanon M."/>
            <person name="Kuras R."/>
            <person name="Lefebvre P.A."/>
            <person name="Lemaire S.D."/>
            <person name="Lobanov A.V."/>
            <person name="Lohr M."/>
            <person name="Manuell A."/>
            <person name="Meier I."/>
            <person name="Mets L."/>
            <person name="Mittag M."/>
            <person name="Mittelmeier T."/>
            <person name="Moroney J.V."/>
            <person name="Moseley J."/>
            <person name="Napoli C."/>
            <person name="Nedelcu A.M."/>
            <person name="Niyogi K."/>
            <person name="Novoselov S.V."/>
            <person name="Paulsen I.T."/>
            <person name="Pazour G."/>
            <person name="Purton S."/>
            <person name="Ral J.P."/>
            <person name="Riano-Pachon D.M."/>
            <person name="Riekhof W."/>
            <person name="Rymarquis L."/>
            <person name="Schroda M."/>
            <person name="Stern D."/>
            <person name="Umen J."/>
            <person name="Willows R."/>
            <person name="Wilson N."/>
            <person name="Zimmer S.L."/>
            <person name="Allmer J."/>
            <person name="Balk J."/>
            <person name="Bisova K."/>
            <person name="Chen C.J."/>
            <person name="Elias M."/>
            <person name="Gendler K."/>
            <person name="Hauser C."/>
            <person name="Lamb M.R."/>
            <person name="Ledford H."/>
            <person name="Long J.C."/>
            <person name="Minagawa J."/>
            <person name="Page M.D."/>
            <person name="Pan J."/>
            <person name="Pootakham W."/>
            <person name="Roje S."/>
            <person name="Rose A."/>
            <person name="Stahlberg E."/>
            <person name="Terauchi A.M."/>
            <person name="Yang P."/>
            <person name="Ball S."/>
            <person name="Bowler C."/>
            <person name="Dieckmann C.L."/>
            <person name="Gladyshev V.N."/>
            <person name="Green P."/>
            <person name="Jorgensen R."/>
            <person name="Mayfield S."/>
            <person name="Mueller-Roeber B."/>
            <person name="Rajamani S."/>
            <person name="Sayre R.T."/>
            <person name="Brokstein P."/>
            <person name="Dubchak I."/>
            <person name="Goodstein D."/>
            <person name="Hornick L."/>
            <person name="Huang Y.W."/>
            <person name="Jhaveri J."/>
            <person name="Luo Y."/>
            <person name="Martinez D."/>
            <person name="Ngau W.C."/>
            <person name="Otillar B."/>
            <person name="Poliakov A."/>
            <person name="Porter A."/>
            <person name="Szajkowski L."/>
            <person name="Werner G."/>
            <person name="Zhou K."/>
            <person name="Grigoriev I.V."/>
            <person name="Rokhsar D.S."/>
            <person name="Grossman A.R."/>
        </authorList>
    </citation>
    <scope>NUCLEOTIDE SEQUENCE [LARGE SCALE GENOMIC DNA]</scope>
    <source>
        <strain evidence="5">CC-503</strain>
    </source>
</reference>
<feature type="compositionally biased region" description="Low complexity" evidence="1">
    <location>
        <begin position="364"/>
        <end position="376"/>
    </location>
</feature>
<evidence type="ECO:0000313" key="5">
    <source>
        <dbReference type="Proteomes" id="UP000006906"/>
    </source>
</evidence>
<evidence type="ECO:0000256" key="3">
    <source>
        <dbReference type="SAM" id="SignalP"/>
    </source>
</evidence>
<dbReference type="GeneID" id="5724443"/>
<feature type="signal peptide" evidence="3">
    <location>
        <begin position="1"/>
        <end position="17"/>
    </location>
</feature>
<dbReference type="Proteomes" id="UP000006906">
    <property type="component" value="Chromosome 16"/>
</dbReference>
<dbReference type="Gramene" id="PNW72432">
    <property type="protein sequence ID" value="PNW72432"/>
    <property type="gene ID" value="CHLRE_16g679109v5"/>
</dbReference>
<dbReference type="InterPro" id="IPR046513">
    <property type="entry name" value="DUF6691"/>
</dbReference>
<keyword evidence="2" id="KW-1133">Transmembrane helix</keyword>
<feature type="compositionally biased region" description="Low complexity" evidence="1">
    <location>
        <begin position="74"/>
        <end position="95"/>
    </location>
</feature>
<evidence type="ECO:0000256" key="1">
    <source>
        <dbReference type="SAM" id="MobiDB-lite"/>
    </source>
</evidence>
<evidence type="ECO:0000256" key="2">
    <source>
        <dbReference type="SAM" id="Phobius"/>
    </source>
</evidence>
<keyword evidence="3" id="KW-0732">Signal</keyword>
<gene>
    <name evidence="4" type="ORF">CHLRE_16g679109v5</name>
</gene>
<accession>A0A2K3CVX1</accession>
<dbReference type="RefSeq" id="XP_001698890.2">
    <property type="nucleotide sequence ID" value="XM_001698838.2"/>
</dbReference>
<feature type="chain" id="PRO_5014406286" description="Sulphur transport domain-containing protein" evidence="3">
    <location>
        <begin position="18"/>
        <end position="393"/>
    </location>
</feature>
<name>A0A2K3CVX1_CHLRE</name>
<dbReference type="AlphaFoldDB" id="A0A2K3CVX1"/>
<dbReference type="OrthoDB" id="545498at2759"/>
<organism evidence="4 5">
    <name type="scientific">Chlamydomonas reinhardtii</name>
    <name type="common">Chlamydomonas smithii</name>
    <dbReference type="NCBI Taxonomy" id="3055"/>
    <lineage>
        <taxon>Eukaryota</taxon>
        <taxon>Viridiplantae</taxon>
        <taxon>Chlorophyta</taxon>
        <taxon>core chlorophytes</taxon>
        <taxon>Chlorophyceae</taxon>
        <taxon>CS clade</taxon>
        <taxon>Chlamydomonadales</taxon>
        <taxon>Chlamydomonadaceae</taxon>
        <taxon>Chlamydomonas</taxon>
    </lineage>
</organism>